<organism evidence="1 2">
    <name type="scientific">Jatropha curcas</name>
    <name type="common">Barbados nut</name>
    <dbReference type="NCBI Taxonomy" id="180498"/>
    <lineage>
        <taxon>Eukaryota</taxon>
        <taxon>Viridiplantae</taxon>
        <taxon>Streptophyta</taxon>
        <taxon>Embryophyta</taxon>
        <taxon>Tracheophyta</taxon>
        <taxon>Spermatophyta</taxon>
        <taxon>Magnoliopsida</taxon>
        <taxon>eudicotyledons</taxon>
        <taxon>Gunneridae</taxon>
        <taxon>Pentapetalae</taxon>
        <taxon>rosids</taxon>
        <taxon>fabids</taxon>
        <taxon>Malpighiales</taxon>
        <taxon>Euphorbiaceae</taxon>
        <taxon>Crotonoideae</taxon>
        <taxon>Jatropheae</taxon>
        <taxon>Jatropha</taxon>
    </lineage>
</organism>
<protein>
    <submittedName>
        <fullName evidence="1">Uncharacterized protein</fullName>
    </submittedName>
</protein>
<dbReference type="EMBL" id="KK914349">
    <property type="protein sequence ID" value="KDP39498.1"/>
    <property type="molecule type" value="Genomic_DNA"/>
</dbReference>
<evidence type="ECO:0000313" key="1">
    <source>
        <dbReference type="EMBL" id="KDP39498.1"/>
    </source>
</evidence>
<accession>A0A067KWX2</accession>
<name>A0A067KWX2_JATCU</name>
<evidence type="ECO:0000313" key="2">
    <source>
        <dbReference type="Proteomes" id="UP000027138"/>
    </source>
</evidence>
<proteinExistence type="predicted"/>
<dbReference type="Proteomes" id="UP000027138">
    <property type="component" value="Unassembled WGS sequence"/>
</dbReference>
<reference evidence="1 2" key="1">
    <citation type="journal article" date="2014" name="PLoS ONE">
        <title>Global Analysis of Gene Expression Profiles in Physic Nut (Jatropha curcas L.) Seedlings Exposed to Salt Stress.</title>
        <authorList>
            <person name="Zhang L."/>
            <person name="Zhang C."/>
            <person name="Wu P."/>
            <person name="Chen Y."/>
            <person name="Li M."/>
            <person name="Jiang H."/>
            <person name="Wu G."/>
        </authorList>
    </citation>
    <scope>NUCLEOTIDE SEQUENCE [LARGE SCALE GENOMIC DNA]</scope>
    <source>
        <strain evidence="2">cv. GZQX0401</strain>
        <tissue evidence="1">Young leaves</tissue>
    </source>
</reference>
<dbReference type="AlphaFoldDB" id="A0A067KWX2"/>
<keyword evidence="2" id="KW-1185">Reference proteome</keyword>
<sequence>MAAKNVVDWLPGDAAIDPVTRLVGHEMKLWEFILDARTKISVRHDLPSHLYRSTPEIERYPWGDAVDFFDFVQATVIYQHRRLLFPSLFYDIYYLRKRVYEWELRPDRRRVSHDIPYYMLSTRSIHLEQDIVAARRGSAATDHLAAFV</sequence>
<gene>
    <name evidence="1" type="ORF">JCGZ_04162</name>
</gene>